<dbReference type="PANTHER" id="PTHR46568">
    <property type="entry name" value="ALKYLDIHYDROXYACETONEPHOSPHATE SYNTHASE, PEROXISOMAL"/>
    <property type="match status" value="1"/>
</dbReference>
<feature type="domain" description="FAD-binding PCMH-type" evidence="4">
    <location>
        <begin position="124"/>
        <end position="306"/>
    </location>
</feature>
<evidence type="ECO:0000259" key="4">
    <source>
        <dbReference type="PROSITE" id="PS51387"/>
    </source>
</evidence>
<dbReference type="SUPFAM" id="SSF56176">
    <property type="entry name" value="FAD-binding/transporter-associated domain-like"/>
    <property type="match status" value="1"/>
</dbReference>
<keyword evidence="2" id="KW-0285">Flavoprotein</keyword>
<dbReference type="Gene3D" id="3.30.160.650">
    <property type="match status" value="1"/>
</dbReference>
<dbReference type="InterPro" id="IPR006094">
    <property type="entry name" value="Oxid_FAD_bind_N"/>
</dbReference>
<dbReference type="GO" id="GO:0071949">
    <property type="term" value="F:FAD binding"/>
    <property type="evidence" value="ECO:0007669"/>
    <property type="project" value="InterPro"/>
</dbReference>
<dbReference type="Gene3D" id="3.30.70.3450">
    <property type="match status" value="1"/>
</dbReference>
<dbReference type="GO" id="GO:0008611">
    <property type="term" value="P:ether lipid biosynthetic process"/>
    <property type="evidence" value="ECO:0007669"/>
    <property type="project" value="UniProtKB-UniPathway"/>
</dbReference>
<dbReference type="Gene3D" id="3.30.465.10">
    <property type="match status" value="1"/>
</dbReference>
<keyword evidence="3" id="KW-0274">FAD</keyword>
<accession>A0A381YL50</accession>
<protein>
    <recommendedName>
        <fullName evidence="4">FAD-binding PCMH-type domain-containing protein</fullName>
    </recommendedName>
</protein>
<organism evidence="5">
    <name type="scientific">marine metagenome</name>
    <dbReference type="NCBI Taxonomy" id="408172"/>
    <lineage>
        <taxon>unclassified sequences</taxon>
        <taxon>metagenomes</taxon>
        <taxon>ecological metagenomes</taxon>
    </lineage>
</organism>
<dbReference type="InterPro" id="IPR016169">
    <property type="entry name" value="FAD-bd_PCMH_sub2"/>
</dbReference>
<dbReference type="InterPro" id="IPR016167">
    <property type="entry name" value="FAD-bd_PCMH_sub1"/>
</dbReference>
<dbReference type="GO" id="GO:0005777">
    <property type="term" value="C:peroxisome"/>
    <property type="evidence" value="ECO:0007669"/>
    <property type="project" value="UniProtKB-ARBA"/>
</dbReference>
<sequence>NKFFGVNDSLWGHKWGFKDSQFIINDDGSVTFTGDRYKGVSGENLPYLVPFVEGILDIEIKTKPYFHEIKKKQVTDKNINQAFMDEIKSSFSSDQYTVEDSERILHSHGQNGPDEVFKVLYNKLQKLSDLVFYIESEDDVKKLIDLAKKHNICLVPFGGGTNVTNALKLPDQEDRMIVSVDTRRMNKIESLDKDNLLVTVQAGITGKLLEENLQKEGYTVGHEPDSIELSTLGGWISTNAAGMKKNRYGNIEDIVQNVTMVTPSGSINQIEPLVRSSIGIKTQNLLFGSEGNIGIITKATLRMHKLPECSDYESVVLKDWDTGINFMFEIAHSSSVPASSRMLDSLHFQFGSALKPEKDNFAKVMSKVQKFVFKLKGFDPDKFVAAVFKLEGSTSEVKYQRKNIKRLSKKYGGLIGGGKEGKVGYNITMVIAYIREFFVPQGILGETLETAVPWSNINQVKDEANKLLVDLHKKYNLPGKPFFCSRVSKVYHSGICMYNTVAINVRGIDNPEEVFSKIEHALRECFIKNGGSISHHHGVGKLRKDFMPDTISDGSIQMIQSIKKSQDPNNIFGINNNIVSD</sequence>
<dbReference type="Pfam" id="PF02913">
    <property type="entry name" value="FAD-oxidase_C"/>
    <property type="match status" value="1"/>
</dbReference>
<dbReference type="InterPro" id="IPR036318">
    <property type="entry name" value="FAD-bd_PCMH-like_sf"/>
</dbReference>
<dbReference type="Gene3D" id="3.30.300.330">
    <property type="match status" value="1"/>
</dbReference>
<dbReference type="GO" id="GO:0008609">
    <property type="term" value="F:alkylglycerone-phosphate synthase activity"/>
    <property type="evidence" value="ECO:0007669"/>
    <property type="project" value="InterPro"/>
</dbReference>
<dbReference type="InterPro" id="IPR004113">
    <property type="entry name" value="FAD-bd_oxidored_4_C"/>
</dbReference>
<dbReference type="InterPro" id="IPR016164">
    <property type="entry name" value="FAD-linked_Oxase-like_C"/>
</dbReference>
<dbReference type="EMBL" id="UINC01018498">
    <property type="protein sequence ID" value="SVA77755.1"/>
    <property type="molecule type" value="Genomic_DNA"/>
</dbReference>
<dbReference type="SUPFAM" id="SSF55103">
    <property type="entry name" value="FAD-linked oxidases, C-terminal domain"/>
    <property type="match status" value="1"/>
</dbReference>
<evidence type="ECO:0000256" key="3">
    <source>
        <dbReference type="ARBA" id="ARBA00022827"/>
    </source>
</evidence>
<dbReference type="InterPro" id="IPR025650">
    <property type="entry name" value="Alkyl-DHAP_Synthase"/>
</dbReference>
<reference evidence="5" key="1">
    <citation type="submission" date="2018-05" db="EMBL/GenBank/DDBJ databases">
        <authorList>
            <person name="Lanie J.A."/>
            <person name="Ng W.-L."/>
            <person name="Kazmierczak K.M."/>
            <person name="Andrzejewski T.M."/>
            <person name="Davidsen T.M."/>
            <person name="Wayne K.J."/>
            <person name="Tettelin H."/>
            <person name="Glass J.I."/>
            <person name="Rusch D."/>
            <person name="Podicherti R."/>
            <person name="Tsui H.-C.T."/>
            <person name="Winkler M.E."/>
        </authorList>
    </citation>
    <scope>NUCLEOTIDE SEQUENCE</scope>
</reference>
<dbReference type="InterPro" id="IPR016166">
    <property type="entry name" value="FAD-bd_PCMH"/>
</dbReference>
<evidence type="ECO:0000313" key="5">
    <source>
        <dbReference type="EMBL" id="SVA77755.1"/>
    </source>
</evidence>
<evidence type="ECO:0000256" key="1">
    <source>
        <dbReference type="ARBA" id="ARBA00008000"/>
    </source>
</evidence>
<dbReference type="Gene3D" id="1.10.45.10">
    <property type="entry name" value="Vanillyl-alcohol Oxidase, Chain A, domain 4"/>
    <property type="match status" value="1"/>
</dbReference>
<dbReference type="PANTHER" id="PTHR46568:SF1">
    <property type="entry name" value="ALKYLDIHYDROXYACETONEPHOSPHATE SYNTHASE, PEROXISOMAL"/>
    <property type="match status" value="1"/>
</dbReference>
<dbReference type="Pfam" id="PF01565">
    <property type="entry name" value="FAD_binding_4"/>
    <property type="match status" value="1"/>
</dbReference>
<dbReference type="InterPro" id="IPR016171">
    <property type="entry name" value="Vanillyl_alc_oxidase_C-sub2"/>
</dbReference>
<gene>
    <name evidence="5" type="ORF">METZ01_LOCUS130609</name>
</gene>
<comment type="similarity">
    <text evidence="1">Belongs to the FAD-binding oxidoreductase/transferase type 4 family.</text>
</comment>
<dbReference type="PROSITE" id="PS51387">
    <property type="entry name" value="FAD_PCMH"/>
    <property type="match status" value="1"/>
</dbReference>
<dbReference type="Gene3D" id="3.30.43.10">
    <property type="entry name" value="Uridine Diphospho-n-acetylenolpyruvylglucosamine Reductase, domain 2"/>
    <property type="match status" value="1"/>
</dbReference>
<name>A0A381YL50_9ZZZZ</name>
<dbReference type="AlphaFoldDB" id="A0A381YL50"/>
<evidence type="ECO:0000256" key="2">
    <source>
        <dbReference type="ARBA" id="ARBA00022630"/>
    </source>
</evidence>
<dbReference type="UniPathway" id="UPA00781"/>
<feature type="non-terminal residue" evidence="5">
    <location>
        <position position="1"/>
    </location>
</feature>
<proteinExistence type="inferred from homology"/>